<dbReference type="InterPro" id="IPR002686">
    <property type="entry name" value="Transposase_17"/>
</dbReference>
<evidence type="ECO:0000259" key="1">
    <source>
        <dbReference type="SMART" id="SM01321"/>
    </source>
</evidence>
<dbReference type="EMBL" id="SMMX01000025">
    <property type="protein sequence ID" value="TDA20299.1"/>
    <property type="molecule type" value="Genomic_DNA"/>
</dbReference>
<protein>
    <recommendedName>
        <fullName evidence="1">Transposase IS200-like domain-containing protein</fullName>
    </recommendedName>
</protein>
<dbReference type="GO" id="GO:0003677">
    <property type="term" value="F:DNA binding"/>
    <property type="evidence" value="ECO:0007669"/>
    <property type="project" value="InterPro"/>
</dbReference>
<name>A0A4R4FC72_9FIRM</name>
<reference evidence="2 3" key="1">
    <citation type="journal article" date="2016" name="Nat. Microbiol.">
        <title>The Mouse Intestinal Bacterial Collection (miBC) provides host-specific insight into cultured diversity and functional potential of the gut microbiota.</title>
        <authorList>
            <person name="Lagkouvardos I."/>
            <person name="Pukall R."/>
            <person name="Abt B."/>
            <person name="Foesel B.U."/>
            <person name="Meier-Kolthoff J.P."/>
            <person name="Kumar N."/>
            <person name="Bresciani A."/>
            <person name="Martinez I."/>
            <person name="Just S."/>
            <person name="Ziegler C."/>
            <person name="Brugiroux S."/>
            <person name="Garzetti D."/>
            <person name="Wenning M."/>
            <person name="Bui T.P."/>
            <person name="Wang J."/>
            <person name="Hugenholtz F."/>
            <person name="Plugge C.M."/>
            <person name="Peterson D.A."/>
            <person name="Hornef M.W."/>
            <person name="Baines J.F."/>
            <person name="Smidt H."/>
            <person name="Walter J."/>
            <person name="Kristiansen K."/>
            <person name="Nielsen H.B."/>
            <person name="Haller D."/>
            <person name="Overmann J."/>
            <person name="Stecher B."/>
            <person name="Clavel T."/>
        </authorList>
    </citation>
    <scope>NUCLEOTIDE SEQUENCE [LARGE SCALE GENOMIC DNA]</scope>
    <source>
        <strain evidence="2 3">DSM 28560</strain>
    </source>
</reference>
<dbReference type="PANTHER" id="PTHR34322:SF2">
    <property type="entry name" value="TRANSPOSASE IS200-LIKE DOMAIN-CONTAINING PROTEIN"/>
    <property type="match status" value="1"/>
</dbReference>
<dbReference type="GO" id="GO:0004803">
    <property type="term" value="F:transposase activity"/>
    <property type="evidence" value="ECO:0007669"/>
    <property type="project" value="InterPro"/>
</dbReference>
<dbReference type="GO" id="GO:0006313">
    <property type="term" value="P:DNA transposition"/>
    <property type="evidence" value="ECO:0007669"/>
    <property type="project" value="InterPro"/>
</dbReference>
<feature type="domain" description="Transposase IS200-like" evidence="1">
    <location>
        <begin position="10"/>
        <end position="123"/>
    </location>
</feature>
<dbReference type="SMART" id="SM01321">
    <property type="entry name" value="Y1_Tnp"/>
    <property type="match status" value="1"/>
</dbReference>
<comment type="caution">
    <text evidence="2">The sequence shown here is derived from an EMBL/GenBank/DDBJ whole genome shotgun (WGS) entry which is preliminary data.</text>
</comment>
<evidence type="ECO:0000313" key="2">
    <source>
        <dbReference type="EMBL" id="TDA20299.1"/>
    </source>
</evidence>
<dbReference type="Gene3D" id="3.30.70.1290">
    <property type="entry name" value="Transposase IS200-like"/>
    <property type="match status" value="1"/>
</dbReference>
<keyword evidence="3" id="KW-1185">Reference proteome</keyword>
<gene>
    <name evidence="2" type="ORF">E1963_17975</name>
</gene>
<dbReference type="InterPro" id="IPR036515">
    <property type="entry name" value="Transposase_17_sf"/>
</dbReference>
<proteinExistence type="predicted"/>
<organism evidence="2 3">
    <name type="scientific">Extibacter muris</name>
    <dbReference type="NCBI Taxonomy" id="1796622"/>
    <lineage>
        <taxon>Bacteria</taxon>
        <taxon>Bacillati</taxon>
        <taxon>Bacillota</taxon>
        <taxon>Clostridia</taxon>
        <taxon>Lachnospirales</taxon>
        <taxon>Lachnospiraceae</taxon>
        <taxon>Extibacter</taxon>
    </lineage>
</organism>
<evidence type="ECO:0000313" key="3">
    <source>
        <dbReference type="Proteomes" id="UP000295710"/>
    </source>
</evidence>
<accession>A0A4R4FC72</accession>
<dbReference type="Proteomes" id="UP000295710">
    <property type="component" value="Unassembled WGS sequence"/>
</dbReference>
<sequence length="255" mass="30618">MPRKPRQESVTGLYHIMARGLNRSAIFEENREKSRFINLLRDNLSQFEVAVYAYCIMPNHIHLLVKTEIQELSSFMAKVLAAYAQYYNFKNNRIGYVFQDRFRSQCIEEEEYFWNCLRYIHLNPLNDRDLNKLLKYKYCSFYEYYYGKDDILCEKAFAAKEKRFQTKKAFLAFHKMDNRDVFEDVSEDTQWNNLRIAREVLFDMQWQLGVPEEEILEYIDTRRLFGEVLMKSLGISKKDADEIQAYLRKEIKGTG</sequence>
<dbReference type="Pfam" id="PF01797">
    <property type="entry name" value="Y1_Tnp"/>
    <property type="match status" value="1"/>
</dbReference>
<dbReference type="PANTHER" id="PTHR34322">
    <property type="entry name" value="TRANSPOSASE, Y1_TNP DOMAIN-CONTAINING"/>
    <property type="match status" value="1"/>
</dbReference>
<dbReference type="AlphaFoldDB" id="A0A4R4FC72"/>
<dbReference type="RefSeq" id="WP_117772154.1">
    <property type="nucleotide sequence ID" value="NZ_JAOBST010000091.1"/>
</dbReference>
<dbReference type="SUPFAM" id="SSF143422">
    <property type="entry name" value="Transposase IS200-like"/>
    <property type="match status" value="1"/>
</dbReference>